<dbReference type="EC" id="3.1.3.1" evidence="3"/>
<evidence type="ECO:0000256" key="7">
    <source>
        <dbReference type="ARBA" id="ARBA00022801"/>
    </source>
</evidence>
<feature type="binding site" evidence="14">
    <location>
        <position position="474"/>
    </location>
    <ligand>
        <name>Zn(2+)</name>
        <dbReference type="ChEBI" id="CHEBI:29105"/>
        <label>2</label>
    </ligand>
</feature>
<keyword evidence="7" id="KW-0378">Hydrolase</keyword>
<keyword evidence="6 14" id="KW-0479">Metal-binding</keyword>
<organism evidence="16 17">
    <name type="scientific">Glossina austeni</name>
    <name type="common">Savannah tsetse fly</name>
    <dbReference type="NCBI Taxonomy" id="7395"/>
    <lineage>
        <taxon>Eukaryota</taxon>
        <taxon>Metazoa</taxon>
        <taxon>Ecdysozoa</taxon>
        <taxon>Arthropoda</taxon>
        <taxon>Hexapoda</taxon>
        <taxon>Insecta</taxon>
        <taxon>Pterygota</taxon>
        <taxon>Neoptera</taxon>
        <taxon>Endopterygota</taxon>
        <taxon>Diptera</taxon>
        <taxon>Brachycera</taxon>
        <taxon>Muscomorpha</taxon>
        <taxon>Hippoboscoidea</taxon>
        <taxon>Glossinidae</taxon>
        <taxon>Glossina</taxon>
    </lineage>
</organism>
<accession>A0A1A9V1A5</accession>
<comment type="similarity">
    <text evidence="2 15">Belongs to the alkaline phosphatase family.</text>
</comment>
<keyword evidence="11" id="KW-0325">Glycoprotein</keyword>
<dbReference type="EnsemblMetazoa" id="GAUT022597-RA">
    <property type="protein sequence ID" value="GAUT022597-PA"/>
    <property type="gene ID" value="GAUT022597"/>
</dbReference>
<evidence type="ECO:0000256" key="13">
    <source>
        <dbReference type="PIRSR" id="PIRSR601952-1"/>
    </source>
</evidence>
<dbReference type="PANTHER" id="PTHR11596:SF91">
    <property type="entry name" value="ALKALINE PHOSPHATASE-RELATED"/>
    <property type="match status" value="1"/>
</dbReference>
<feature type="binding site" evidence="14">
    <location>
        <position position="358"/>
    </location>
    <ligand>
        <name>Zn(2+)</name>
        <dbReference type="ChEBI" id="CHEBI:29105"/>
        <label>2</label>
    </ligand>
</feature>
<keyword evidence="17" id="KW-1185">Reference proteome</keyword>
<evidence type="ECO:0000256" key="5">
    <source>
        <dbReference type="ARBA" id="ARBA00022622"/>
    </source>
</evidence>
<comment type="cofactor">
    <cofactor evidence="14">
        <name>Zn(2+)</name>
        <dbReference type="ChEBI" id="CHEBI:29105"/>
    </cofactor>
    <text evidence="14">Binds 2 Zn(2+) ions.</text>
</comment>
<dbReference type="AlphaFoldDB" id="A0A1A9V1A5"/>
<dbReference type="GO" id="GO:0098552">
    <property type="term" value="C:side of membrane"/>
    <property type="evidence" value="ECO:0007669"/>
    <property type="project" value="UniProtKB-KW"/>
</dbReference>
<dbReference type="GO" id="GO:0004035">
    <property type="term" value="F:alkaline phosphatase activity"/>
    <property type="evidence" value="ECO:0007669"/>
    <property type="project" value="UniProtKB-EC"/>
</dbReference>
<dbReference type="SUPFAM" id="SSF53649">
    <property type="entry name" value="Alkaline phosphatase-like"/>
    <property type="match status" value="1"/>
</dbReference>
<dbReference type="CDD" id="cd16012">
    <property type="entry name" value="ALP"/>
    <property type="match status" value="1"/>
</dbReference>
<dbReference type="InterPro" id="IPR017850">
    <property type="entry name" value="Alkaline_phosphatase_core_sf"/>
</dbReference>
<keyword evidence="4" id="KW-1003">Cell membrane</keyword>
<dbReference type="PANTHER" id="PTHR11596">
    <property type="entry name" value="ALKALINE PHOSPHATASE"/>
    <property type="match status" value="1"/>
</dbReference>
<evidence type="ECO:0000256" key="2">
    <source>
        <dbReference type="ARBA" id="ARBA00005984"/>
    </source>
</evidence>
<evidence type="ECO:0000313" key="16">
    <source>
        <dbReference type="EnsemblMetazoa" id="GAUT022597-PA"/>
    </source>
</evidence>
<dbReference type="GO" id="GO:0005886">
    <property type="term" value="C:plasma membrane"/>
    <property type="evidence" value="ECO:0007669"/>
    <property type="project" value="UniProtKB-SubCell"/>
</dbReference>
<evidence type="ECO:0000256" key="4">
    <source>
        <dbReference type="ARBA" id="ARBA00022475"/>
    </source>
</evidence>
<protein>
    <recommendedName>
        <fullName evidence="3">alkaline phosphatase</fullName>
        <ecNumber evidence="3">3.1.3.1</ecNumber>
    </recommendedName>
</protein>
<keyword evidence="9 14" id="KW-0460">Magnesium</keyword>
<keyword evidence="10" id="KW-0472">Membrane</keyword>
<dbReference type="Proteomes" id="UP000078200">
    <property type="component" value="Unassembled WGS sequence"/>
</dbReference>
<evidence type="ECO:0000256" key="9">
    <source>
        <dbReference type="ARBA" id="ARBA00022842"/>
    </source>
</evidence>
<evidence type="ECO:0000256" key="3">
    <source>
        <dbReference type="ARBA" id="ARBA00012647"/>
    </source>
</evidence>
<sequence length="572" mass="63602">MCFRVLDVDCVAIGDPYHKELFDAIGQRERISFYENRLTPEKERSTEFWLEEAQRYVKKRVTGSFNSQKAKNIILFLGDGMSIATITAARILKGQRQGCSGEESVLTFEKFPFTGLVKTYCTNGQTPDSACTATAYLCGVKTNVMMLGVNANVQNNNCSDSMNREHQIDSIVRWAQKAGKSTGLVTTTTITHASPSAGYAHVANRLWECDNDVNTMGAIIGPGEECKDIAQQLVTSEPGKNLNVILGGGMGKFLPNHTVDEFGVKGERRDGLDLIDHWHSNNPEGIFVKNLEELEQVDFNETKQLLGLFHSSHLEYYSKAKVERPKQPRLKDMTKAAIKTLEKNSEGYFVFIEGGRIDHGHHETKAAYALDETLEFDEAIQTALDLTDDRETLIVVTSDHSHTMTISGYPSRGNPILGLNERDLDSDGVPYSVLNYAIGPQQYMDSSGKRLDLTNFISDNMIFPSYIRALMGTHAGEDVAIFARGPQADLFSEFCLQLIVKMVHPAENTAVAESDNKEGAAKSWRMIKNECGAISEEERKIFAPLRENTNTNCTVKNRLYFLLGQQAGCSVL</sequence>
<evidence type="ECO:0000256" key="15">
    <source>
        <dbReference type="RuleBase" id="RU003946"/>
    </source>
</evidence>
<name>A0A1A9V1A5_GLOAU</name>
<dbReference type="GO" id="GO:0046872">
    <property type="term" value="F:metal ion binding"/>
    <property type="evidence" value="ECO:0007669"/>
    <property type="project" value="UniProtKB-KW"/>
</dbReference>
<evidence type="ECO:0000256" key="14">
    <source>
        <dbReference type="PIRSR" id="PIRSR601952-2"/>
    </source>
</evidence>
<feature type="binding site" evidence="14">
    <location>
        <position position="79"/>
    </location>
    <ligand>
        <name>Mg(2+)</name>
        <dbReference type="ChEBI" id="CHEBI:18420"/>
    </ligand>
</feature>
<proteinExistence type="inferred from homology"/>
<keyword evidence="5" id="KW-0336">GPI-anchor</keyword>
<evidence type="ECO:0000256" key="6">
    <source>
        <dbReference type="ARBA" id="ARBA00022723"/>
    </source>
</evidence>
<evidence type="ECO:0000256" key="11">
    <source>
        <dbReference type="ARBA" id="ARBA00023180"/>
    </source>
</evidence>
<feature type="binding site" evidence="14">
    <location>
        <position position="362"/>
    </location>
    <ligand>
        <name>Zn(2+)</name>
        <dbReference type="ChEBI" id="CHEBI:29105"/>
        <label>2</label>
    </ligand>
</feature>
<feature type="binding site" evidence="14">
    <location>
        <position position="194"/>
    </location>
    <ligand>
        <name>Mg(2+)</name>
        <dbReference type="ChEBI" id="CHEBI:18420"/>
    </ligand>
</feature>
<dbReference type="SMART" id="SM00098">
    <property type="entry name" value="alkPPc"/>
    <property type="match status" value="1"/>
</dbReference>
<feature type="binding site" evidence="14">
    <location>
        <position position="399"/>
    </location>
    <ligand>
        <name>Zn(2+)</name>
        <dbReference type="ChEBI" id="CHEBI:29105"/>
        <label>2</label>
    </ligand>
</feature>
<feature type="binding site" evidence="14">
    <location>
        <position position="400"/>
    </location>
    <ligand>
        <name>Zn(2+)</name>
        <dbReference type="ChEBI" id="CHEBI:29105"/>
        <label>2</label>
    </ligand>
</feature>
<dbReference type="PRINTS" id="PR00113">
    <property type="entry name" value="ALKPHPHTASE"/>
</dbReference>
<dbReference type="FunFam" id="3.40.720.10:FF:000008">
    <property type="entry name" value="Alkaline phosphatase"/>
    <property type="match status" value="1"/>
</dbReference>
<dbReference type="VEuPathDB" id="VectorBase:GAUT022597"/>
<dbReference type="Pfam" id="PF00245">
    <property type="entry name" value="Alk_phosphatase"/>
    <property type="match status" value="1"/>
</dbReference>
<evidence type="ECO:0000256" key="10">
    <source>
        <dbReference type="ARBA" id="ARBA00023136"/>
    </source>
</evidence>
<evidence type="ECO:0000256" key="1">
    <source>
        <dbReference type="ARBA" id="ARBA00004609"/>
    </source>
</evidence>
<feature type="binding site" evidence="14">
    <location>
        <position position="192"/>
    </location>
    <ligand>
        <name>Mg(2+)</name>
        <dbReference type="ChEBI" id="CHEBI:18420"/>
    </ligand>
</feature>
<reference evidence="16" key="1">
    <citation type="submission" date="2020-05" db="UniProtKB">
        <authorList>
            <consortium name="EnsemblMetazoa"/>
        </authorList>
    </citation>
    <scope>IDENTIFICATION</scope>
    <source>
        <strain evidence="16">TTRI</strain>
    </source>
</reference>
<keyword evidence="8 14" id="KW-0862">Zinc</keyword>
<evidence type="ECO:0000256" key="12">
    <source>
        <dbReference type="ARBA" id="ARBA00023288"/>
    </source>
</evidence>
<comment type="cofactor">
    <cofactor evidence="14">
        <name>Mg(2+)</name>
        <dbReference type="ChEBI" id="CHEBI:18420"/>
    </cofactor>
    <text evidence="14">Binds 1 Mg(2+) ion.</text>
</comment>
<evidence type="ECO:0000256" key="8">
    <source>
        <dbReference type="ARBA" id="ARBA00022833"/>
    </source>
</evidence>
<feature type="binding site" evidence="14">
    <location>
        <position position="353"/>
    </location>
    <ligand>
        <name>Zn(2+)</name>
        <dbReference type="ChEBI" id="CHEBI:29105"/>
        <label>1</label>
    </ligand>
</feature>
<feature type="active site" description="Phosphoserine intermediate" evidence="13">
    <location>
        <position position="129"/>
    </location>
</feature>
<evidence type="ECO:0000313" key="17">
    <source>
        <dbReference type="Proteomes" id="UP000078200"/>
    </source>
</evidence>
<dbReference type="Gene3D" id="3.40.720.10">
    <property type="entry name" value="Alkaline Phosphatase, subunit A"/>
    <property type="match status" value="1"/>
</dbReference>
<dbReference type="STRING" id="7395.A0A1A9V1A5"/>
<feature type="binding site" evidence="14">
    <location>
        <position position="79"/>
    </location>
    <ligand>
        <name>Zn(2+)</name>
        <dbReference type="ChEBI" id="CHEBI:29105"/>
        <label>2</label>
    </ligand>
</feature>
<dbReference type="InterPro" id="IPR001952">
    <property type="entry name" value="Alkaline_phosphatase"/>
</dbReference>
<keyword evidence="12" id="KW-0449">Lipoprotein</keyword>
<comment type="subcellular location">
    <subcellularLocation>
        <location evidence="1">Cell membrane</location>
        <topology evidence="1">Lipid-anchor</topology>
        <topology evidence="1">GPI-anchor</topology>
    </subcellularLocation>
</comment>